<dbReference type="Proteomes" id="UP001066276">
    <property type="component" value="Chromosome 7"/>
</dbReference>
<evidence type="ECO:0000313" key="3">
    <source>
        <dbReference type="Proteomes" id="UP001066276"/>
    </source>
</evidence>
<dbReference type="EMBL" id="JANPWB010000011">
    <property type="protein sequence ID" value="KAJ1122802.1"/>
    <property type="molecule type" value="Genomic_DNA"/>
</dbReference>
<dbReference type="AlphaFoldDB" id="A0AAV7P3E6"/>
<comment type="caution">
    <text evidence="2">The sequence shown here is derived from an EMBL/GenBank/DDBJ whole genome shotgun (WGS) entry which is preliminary data.</text>
</comment>
<reference evidence="2" key="1">
    <citation type="journal article" date="2022" name="bioRxiv">
        <title>Sequencing and chromosome-scale assembly of the giantPleurodeles waltlgenome.</title>
        <authorList>
            <person name="Brown T."/>
            <person name="Elewa A."/>
            <person name="Iarovenko S."/>
            <person name="Subramanian E."/>
            <person name="Araus A.J."/>
            <person name="Petzold A."/>
            <person name="Susuki M."/>
            <person name="Suzuki K.-i.T."/>
            <person name="Hayashi T."/>
            <person name="Toyoda A."/>
            <person name="Oliveira C."/>
            <person name="Osipova E."/>
            <person name="Leigh N.D."/>
            <person name="Simon A."/>
            <person name="Yun M.H."/>
        </authorList>
    </citation>
    <scope>NUCLEOTIDE SEQUENCE</scope>
    <source>
        <strain evidence="2">20211129_DDA</strain>
        <tissue evidence="2">Liver</tissue>
    </source>
</reference>
<evidence type="ECO:0000313" key="2">
    <source>
        <dbReference type="EMBL" id="KAJ1122802.1"/>
    </source>
</evidence>
<sequence>MRIIVSERAERANNILIRRPVHARARRKLPATVLSLSQCSLCLALTWPQLQTRPAHNQSAGDAHAPEHWERAPGGGGRVTEVLGDRYEPPERMWEAMSTDSVIGNAAERETLDDDILQD</sequence>
<feature type="compositionally biased region" description="Basic and acidic residues" evidence="1">
    <location>
        <begin position="83"/>
        <end position="94"/>
    </location>
</feature>
<feature type="region of interest" description="Disordered" evidence="1">
    <location>
        <begin position="54"/>
        <end position="119"/>
    </location>
</feature>
<protein>
    <submittedName>
        <fullName evidence="2">Uncharacterized protein</fullName>
    </submittedName>
</protein>
<keyword evidence="3" id="KW-1185">Reference proteome</keyword>
<organism evidence="2 3">
    <name type="scientific">Pleurodeles waltl</name>
    <name type="common">Iberian ribbed newt</name>
    <dbReference type="NCBI Taxonomy" id="8319"/>
    <lineage>
        <taxon>Eukaryota</taxon>
        <taxon>Metazoa</taxon>
        <taxon>Chordata</taxon>
        <taxon>Craniata</taxon>
        <taxon>Vertebrata</taxon>
        <taxon>Euteleostomi</taxon>
        <taxon>Amphibia</taxon>
        <taxon>Batrachia</taxon>
        <taxon>Caudata</taxon>
        <taxon>Salamandroidea</taxon>
        <taxon>Salamandridae</taxon>
        <taxon>Pleurodelinae</taxon>
        <taxon>Pleurodeles</taxon>
    </lineage>
</organism>
<evidence type="ECO:0000256" key="1">
    <source>
        <dbReference type="SAM" id="MobiDB-lite"/>
    </source>
</evidence>
<gene>
    <name evidence="2" type="ORF">NDU88_001275</name>
</gene>
<proteinExistence type="predicted"/>
<name>A0AAV7P3E6_PLEWA</name>
<accession>A0AAV7P3E6</accession>